<accession>A0ABT9M0M6</accession>
<feature type="transmembrane region" description="Helical" evidence="1">
    <location>
        <begin position="201"/>
        <end position="219"/>
    </location>
</feature>
<feature type="transmembrane region" description="Helical" evidence="1">
    <location>
        <begin position="239"/>
        <end position="260"/>
    </location>
</feature>
<feature type="chain" id="PRO_5045645207" evidence="2">
    <location>
        <begin position="21"/>
        <end position="385"/>
    </location>
</feature>
<dbReference type="EMBL" id="JAURUP010000001">
    <property type="protein sequence ID" value="MDP9749673.1"/>
    <property type="molecule type" value="Genomic_DNA"/>
</dbReference>
<feature type="transmembrane region" description="Helical" evidence="1">
    <location>
        <begin position="96"/>
        <end position="113"/>
    </location>
</feature>
<feature type="transmembrane region" description="Helical" evidence="1">
    <location>
        <begin position="272"/>
        <end position="297"/>
    </location>
</feature>
<dbReference type="Proteomes" id="UP001223886">
    <property type="component" value="Unassembled WGS sequence"/>
</dbReference>
<dbReference type="InterPro" id="IPR014194">
    <property type="entry name" value="Spore_III_AE"/>
</dbReference>
<gene>
    <name evidence="3" type="ORF">J2S24_000135</name>
</gene>
<protein>
    <submittedName>
        <fullName evidence="3">Stage III sporulation protein AE</fullName>
    </submittedName>
</protein>
<keyword evidence="1" id="KW-1133">Transmembrane helix</keyword>
<feature type="signal peptide" evidence="2">
    <location>
        <begin position="1"/>
        <end position="20"/>
    </location>
</feature>
<proteinExistence type="predicted"/>
<comment type="caution">
    <text evidence="3">The sequence shown here is derived from an EMBL/GenBank/DDBJ whole genome shotgun (WGS) entry which is preliminary data.</text>
</comment>
<feature type="transmembrane region" description="Helical" evidence="1">
    <location>
        <begin position="163"/>
        <end position="189"/>
    </location>
</feature>
<dbReference type="Pfam" id="PF09546">
    <property type="entry name" value="Spore_III_AE"/>
    <property type="match status" value="1"/>
</dbReference>
<keyword evidence="2" id="KW-0732">Signal</keyword>
<evidence type="ECO:0000256" key="2">
    <source>
        <dbReference type="SAM" id="SignalP"/>
    </source>
</evidence>
<evidence type="ECO:0000256" key="1">
    <source>
        <dbReference type="SAM" id="Phobius"/>
    </source>
</evidence>
<dbReference type="NCBIfam" id="TIGR02829">
    <property type="entry name" value="spore_III_AE"/>
    <property type="match status" value="1"/>
</dbReference>
<dbReference type="RefSeq" id="WP_012995147.1">
    <property type="nucleotide sequence ID" value="NZ_JAURUP010000001.1"/>
</dbReference>
<organism evidence="3 4">
    <name type="scientific">Thermoanaerobacter pentosaceus</name>
    <dbReference type="NCBI Taxonomy" id="694059"/>
    <lineage>
        <taxon>Bacteria</taxon>
        <taxon>Bacillati</taxon>
        <taxon>Bacillota</taxon>
        <taxon>Clostridia</taxon>
        <taxon>Thermoanaerobacterales</taxon>
        <taxon>Thermoanaerobacteraceae</taxon>
        <taxon>Thermoanaerobacter</taxon>
    </lineage>
</organism>
<keyword evidence="4" id="KW-1185">Reference proteome</keyword>
<reference evidence="3 4" key="1">
    <citation type="submission" date="2023-07" db="EMBL/GenBank/DDBJ databases">
        <title>Genomic Encyclopedia of Type Strains, Phase IV (KMG-IV): sequencing the most valuable type-strain genomes for metagenomic binning, comparative biology and taxonomic classification.</title>
        <authorList>
            <person name="Goeker M."/>
        </authorList>
    </citation>
    <scope>NUCLEOTIDE SEQUENCE [LARGE SCALE GENOMIC DNA]</scope>
    <source>
        <strain evidence="3 4">DSM 25963</strain>
    </source>
</reference>
<evidence type="ECO:0000313" key="4">
    <source>
        <dbReference type="Proteomes" id="UP001223886"/>
    </source>
</evidence>
<name>A0ABT9M0M6_9THEO</name>
<feature type="transmembrane region" description="Helical" evidence="1">
    <location>
        <begin position="303"/>
        <end position="330"/>
    </location>
</feature>
<evidence type="ECO:0000313" key="3">
    <source>
        <dbReference type="EMBL" id="MDP9749673.1"/>
    </source>
</evidence>
<feature type="transmembrane region" description="Helical" evidence="1">
    <location>
        <begin position="125"/>
        <end position="143"/>
    </location>
</feature>
<keyword evidence="1" id="KW-0812">Transmembrane</keyword>
<keyword evidence="1" id="KW-0472">Membrane</keyword>
<sequence>MKKLVFVILMIISLLTTAKADTGQQDIERQLRGIDTYQIDRFVKETNQKNGNIFPYVDIKTYIGDVISGKQSFDINKIFKNLLKLLFKELYSSVKLLTQLLILAVIGGILMNLHGSFENENISEIAFLAVYGIFIVIAVKSFIEALGIGKEAIDSMVDFMQSMLPVLITLLVSVGAFTSAAFFHPVVIVTVQFIAHLMRDFILPIILLMTAVKIVGNISEKFSLNKMGDFLKTLSTASISILLSIFLGVITIQGLSSSMADGVLSRTAKYTVGAFLPVVGGLLSDSVDAVIGASLLIKGAVGIYGLIAIVIISAMPLIKLFSLIIIYRFTAAVIEPISDKRIVNCLSEVATSLTYVFGVLASVTVMMFFTITAIIGTASITTMLR</sequence>